<feature type="compositionally biased region" description="Basic and acidic residues" evidence="1">
    <location>
        <begin position="90"/>
        <end position="107"/>
    </location>
</feature>
<gene>
    <name evidence="2" type="ORF">Pma05_77710</name>
</gene>
<accession>A0ABQ4F2R0</accession>
<proteinExistence type="predicted"/>
<sequence length="145" mass="15285">MSGAATVFGAVMVMVMVLFRRRDVTGRGRCAADRAPEMSGEGGGGVEAGVFVSDDGDPAPVVGPTARAAHTVEVAGAHLSAHGGETAVGKAERAGADERAATRDSTAKGRHQLLRTELPPQGRPRQIRVKFCQKLVCWFRRTGFK</sequence>
<organism evidence="2 3">
    <name type="scientific">Plantactinospora mayteni</name>
    <dbReference type="NCBI Taxonomy" id="566021"/>
    <lineage>
        <taxon>Bacteria</taxon>
        <taxon>Bacillati</taxon>
        <taxon>Actinomycetota</taxon>
        <taxon>Actinomycetes</taxon>
        <taxon>Micromonosporales</taxon>
        <taxon>Micromonosporaceae</taxon>
        <taxon>Plantactinospora</taxon>
    </lineage>
</organism>
<protein>
    <submittedName>
        <fullName evidence="2">Uncharacterized protein</fullName>
    </submittedName>
</protein>
<dbReference type="EMBL" id="BONX01000065">
    <property type="protein sequence ID" value="GIH01199.1"/>
    <property type="molecule type" value="Genomic_DNA"/>
</dbReference>
<feature type="region of interest" description="Disordered" evidence="1">
    <location>
        <begin position="81"/>
        <end position="108"/>
    </location>
</feature>
<evidence type="ECO:0000256" key="1">
    <source>
        <dbReference type="SAM" id="MobiDB-lite"/>
    </source>
</evidence>
<dbReference type="Proteomes" id="UP000621500">
    <property type="component" value="Unassembled WGS sequence"/>
</dbReference>
<feature type="region of interest" description="Disordered" evidence="1">
    <location>
        <begin position="33"/>
        <end position="59"/>
    </location>
</feature>
<evidence type="ECO:0000313" key="2">
    <source>
        <dbReference type="EMBL" id="GIH01199.1"/>
    </source>
</evidence>
<evidence type="ECO:0000313" key="3">
    <source>
        <dbReference type="Proteomes" id="UP000621500"/>
    </source>
</evidence>
<name>A0ABQ4F2R0_9ACTN</name>
<reference evidence="2 3" key="1">
    <citation type="submission" date="2021-01" db="EMBL/GenBank/DDBJ databases">
        <title>Whole genome shotgun sequence of Plantactinospora mayteni NBRC 109088.</title>
        <authorList>
            <person name="Komaki H."/>
            <person name="Tamura T."/>
        </authorList>
    </citation>
    <scope>NUCLEOTIDE SEQUENCE [LARGE SCALE GENOMIC DNA]</scope>
    <source>
        <strain evidence="2 3">NBRC 109088</strain>
    </source>
</reference>
<keyword evidence="3" id="KW-1185">Reference proteome</keyword>
<comment type="caution">
    <text evidence="2">The sequence shown here is derived from an EMBL/GenBank/DDBJ whole genome shotgun (WGS) entry which is preliminary data.</text>
</comment>